<dbReference type="AlphaFoldDB" id="A0A5N6UA29"/>
<sequence length="576" mass="65637">MGAESRSTIQAENDLKVFFSGFHFQYSAPVNWEERVNSSSRCVTRLPLHESRLRTNTLDEAEGPGSTDRNVVKRDSLVRWVTPECPPEKVGALESLFQLLLDLATLSASLSYDLYSYRREDIKPSKLTSMTLLMQYYGYSEAEAIRILRQEILGEEQKLRDKYRKWESSSATISDSLRTYSVLLMLAAGGSNYWMSRHLGSETYDTGLDNQKGDYTPPTEVDPHNLLRLEGYEPPCWIPSRVKTYAISQSVSESDSEGIKVKSASDSDLKYNVLTRFQKADSEKICMEPFVYTKDLPGKNTVSKFIMSLRPWLNIPDTSASVLKDVMTALQNASLMLDDIEDGSTLRRGAPAAHVKYGVSQTINSTIYVLAEVLSKVHAHLRPECSKAFSDEIQILALGQGLDLNWTFHEERPTVQEYLTMIDHKTGGFFRLILRAMEIEADTTPNEDLRHLITLLGRYYQIKDDYQNLASEEYTSKKGFCDDLSEGKFSFPLIHLLENSPNADDLHRMVFKHKQEKVTEEEKVYILSEMQRMGSLKHTKGILTELFDCIWETTGTLERQLGENKRLKSLCLILKL</sequence>
<dbReference type="SUPFAM" id="SSF48576">
    <property type="entry name" value="Terpenoid synthases"/>
    <property type="match status" value="2"/>
</dbReference>
<evidence type="ECO:0000313" key="4">
    <source>
        <dbReference type="EMBL" id="KAE8155319.1"/>
    </source>
</evidence>
<dbReference type="PANTHER" id="PTHR12001:SF44">
    <property type="entry name" value="GERANYLGERANYL PYROPHOSPHATE SYNTHASE"/>
    <property type="match status" value="1"/>
</dbReference>
<keyword evidence="1" id="KW-0808">Transferase</keyword>
<dbReference type="GO" id="GO:0046872">
    <property type="term" value="F:metal ion binding"/>
    <property type="evidence" value="ECO:0007669"/>
    <property type="project" value="UniProtKB-KW"/>
</dbReference>
<dbReference type="EMBL" id="ML742023">
    <property type="protein sequence ID" value="KAE8155319.1"/>
    <property type="molecule type" value="Genomic_DNA"/>
</dbReference>
<dbReference type="Proteomes" id="UP000325780">
    <property type="component" value="Unassembled WGS sequence"/>
</dbReference>
<dbReference type="PROSITE" id="PS00444">
    <property type="entry name" value="POLYPRENYL_SYNTHASE_2"/>
    <property type="match status" value="1"/>
</dbReference>
<reference evidence="4 5" key="1">
    <citation type="submission" date="2019-04" db="EMBL/GenBank/DDBJ databases">
        <title>Friends and foes A comparative genomics study of 23 Aspergillus species from section Flavi.</title>
        <authorList>
            <consortium name="DOE Joint Genome Institute"/>
            <person name="Kjaerbolling I."/>
            <person name="Vesth T."/>
            <person name="Frisvad J.C."/>
            <person name="Nybo J.L."/>
            <person name="Theobald S."/>
            <person name="Kildgaard S."/>
            <person name="Isbrandt T."/>
            <person name="Kuo A."/>
            <person name="Sato A."/>
            <person name="Lyhne E.K."/>
            <person name="Kogle M.E."/>
            <person name="Wiebenga A."/>
            <person name="Kun R.S."/>
            <person name="Lubbers R.J."/>
            <person name="Makela M.R."/>
            <person name="Barry K."/>
            <person name="Chovatia M."/>
            <person name="Clum A."/>
            <person name="Daum C."/>
            <person name="Haridas S."/>
            <person name="He G."/>
            <person name="LaButti K."/>
            <person name="Lipzen A."/>
            <person name="Mondo S."/>
            <person name="Riley R."/>
            <person name="Salamov A."/>
            <person name="Simmons B.A."/>
            <person name="Magnuson J.K."/>
            <person name="Henrissat B."/>
            <person name="Mortensen U.H."/>
            <person name="Larsen T.O."/>
            <person name="Devries R.P."/>
            <person name="Grigoriev I.V."/>
            <person name="Machida M."/>
            <person name="Baker S.E."/>
            <person name="Andersen M.R."/>
        </authorList>
    </citation>
    <scope>NUCLEOTIDE SEQUENCE [LARGE SCALE GENOMIC DNA]</scope>
    <source>
        <strain evidence="4 5">IBT 18842</strain>
    </source>
</reference>
<gene>
    <name evidence="4" type="ORF">BDV25DRAFT_167730</name>
</gene>
<dbReference type="GO" id="GO:0046165">
    <property type="term" value="P:alcohol biosynthetic process"/>
    <property type="evidence" value="ECO:0007669"/>
    <property type="project" value="UniProtKB-ARBA"/>
</dbReference>
<proteinExistence type="predicted"/>
<dbReference type="OrthoDB" id="6921389at2759"/>
<dbReference type="GO" id="GO:0004659">
    <property type="term" value="F:prenyltransferase activity"/>
    <property type="evidence" value="ECO:0007669"/>
    <property type="project" value="InterPro"/>
</dbReference>
<dbReference type="PROSITE" id="PS00723">
    <property type="entry name" value="POLYPRENYL_SYNTHASE_1"/>
    <property type="match status" value="1"/>
</dbReference>
<evidence type="ECO:0000256" key="2">
    <source>
        <dbReference type="ARBA" id="ARBA00022723"/>
    </source>
</evidence>
<dbReference type="InterPro" id="IPR008949">
    <property type="entry name" value="Isoprenoid_synthase_dom_sf"/>
</dbReference>
<dbReference type="GO" id="GO:0008299">
    <property type="term" value="P:isoprenoid biosynthetic process"/>
    <property type="evidence" value="ECO:0007669"/>
    <property type="project" value="InterPro"/>
</dbReference>
<dbReference type="InterPro" id="IPR033749">
    <property type="entry name" value="Polyprenyl_synt_CS"/>
</dbReference>
<dbReference type="Gene3D" id="1.10.600.10">
    <property type="entry name" value="Farnesyl Diphosphate Synthase"/>
    <property type="match status" value="2"/>
</dbReference>
<evidence type="ECO:0000256" key="3">
    <source>
        <dbReference type="ARBA" id="ARBA00022842"/>
    </source>
</evidence>
<dbReference type="SFLD" id="SFLDS00005">
    <property type="entry name" value="Isoprenoid_Synthase_Type_I"/>
    <property type="match status" value="1"/>
</dbReference>
<name>A0A5N6UA29_ASPAV</name>
<protein>
    <submittedName>
        <fullName evidence="4">Isoprenoid synthase domain-containing protein</fullName>
    </submittedName>
</protein>
<keyword evidence="2" id="KW-0479">Metal-binding</keyword>
<keyword evidence="3" id="KW-0460">Magnesium</keyword>
<dbReference type="PANTHER" id="PTHR12001">
    <property type="entry name" value="GERANYLGERANYL PYROPHOSPHATE SYNTHASE"/>
    <property type="match status" value="1"/>
</dbReference>
<evidence type="ECO:0000256" key="1">
    <source>
        <dbReference type="ARBA" id="ARBA00022679"/>
    </source>
</evidence>
<dbReference type="InterPro" id="IPR000092">
    <property type="entry name" value="Polyprenyl_synt"/>
</dbReference>
<keyword evidence="5" id="KW-1185">Reference proteome</keyword>
<accession>A0A5N6UA29</accession>
<dbReference type="GO" id="GO:0043386">
    <property type="term" value="P:mycotoxin biosynthetic process"/>
    <property type="evidence" value="ECO:0007669"/>
    <property type="project" value="UniProtKB-ARBA"/>
</dbReference>
<organism evidence="4 5">
    <name type="scientific">Aspergillus avenaceus</name>
    <dbReference type="NCBI Taxonomy" id="36643"/>
    <lineage>
        <taxon>Eukaryota</taxon>
        <taxon>Fungi</taxon>
        <taxon>Dikarya</taxon>
        <taxon>Ascomycota</taxon>
        <taxon>Pezizomycotina</taxon>
        <taxon>Eurotiomycetes</taxon>
        <taxon>Eurotiomycetidae</taxon>
        <taxon>Eurotiales</taxon>
        <taxon>Aspergillaceae</taxon>
        <taxon>Aspergillus</taxon>
        <taxon>Aspergillus subgen. Circumdati</taxon>
    </lineage>
</organism>
<dbReference type="CDD" id="cd00685">
    <property type="entry name" value="Trans_IPPS_HT"/>
    <property type="match status" value="1"/>
</dbReference>
<evidence type="ECO:0000313" key="5">
    <source>
        <dbReference type="Proteomes" id="UP000325780"/>
    </source>
</evidence>
<dbReference type="Pfam" id="PF00348">
    <property type="entry name" value="polyprenyl_synt"/>
    <property type="match status" value="1"/>
</dbReference>